<feature type="chain" id="PRO_5022868156" evidence="1">
    <location>
        <begin position="19"/>
        <end position="143"/>
    </location>
</feature>
<evidence type="ECO:0000313" key="3">
    <source>
        <dbReference type="EMBL" id="QEE30619.1"/>
    </source>
</evidence>
<dbReference type="Pfam" id="PF09917">
    <property type="entry name" value="DUF2147"/>
    <property type="match status" value="1"/>
</dbReference>
<feature type="domain" description="DUF2147" evidence="2">
    <location>
        <begin position="25"/>
        <end position="134"/>
    </location>
</feature>
<dbReference type="KEGG" id="talb:FTW19_23085"/>
<evidence type="ECO:0000259" key="2">
    <source>
        <dbReference type="Pfam" id="PF09917"/>
    </source>
</evidence>
<accession>A0A5B9EFQ4</accession>
<dbReference type="InterPro" id="IPR019223">
    <property type="entry name" value="DUF2147"/>
</dbReference>
<evidence type="ECO:0000313" key="4">
    <source>
        <dbReference type="Proteomes" id="UP000321820"/>
    </source>
</evidence>
<dbReference type="EMBL" id="CP042806">
    <property type="protein sequence ID" value="QEE30619.1"/>
    <property type="molecule type" value="Genomic_DNA"/>
</dbReference>
<gene>
    <name evidence="3" type="ORF">FTW19_23085</name>
</gene>
<dbReference type="AlphaFoldDB" id="A0A5B9EFQ4"/>
<feature type="signal peptide" evidence="1">
    <location>
        <begin position="1"/>
        <end position="18"/>
    </location>
</feature>
<organism evidence="3 4">
    <name type="scientific">Terriglobus albidus</name>
    <dbReference type="NCBI Taxonomy" id="1592106"/>
    <lineage>
        <taxon>Bacteria</taxon>
        <taxon>Pseudomonadati</taxon>
        <taxon>Acidobacteriota</taxon>
        <taxon>Terriglobia</taxon>
        <taxon>Terriglobales</taxon>
        <taxon>Acidobacteriaceae</taxon>
        <taxon>Terriglobus</taxon>
    </lineage>
</organism>
<dbReference type="PANTHER" id="PTHR36919">
    <property type="entry name" value="BLR1215 PROTEIN"/>
    <property type="match status" value="1"/>
</dbReference>
<dbReference type="PANTHER" id="PTHR36919:SF2">
    <property type="entry name" value="BLL6627 PROTEIN"/>
    <property type="match status" value="1"/>
</dbReference>
<dbReference type="OrthoDB" id="9811671at2"/>
<name>A0A5B9EFQ4_9BACT</name>
<evidence type="ECO:0000256" key="1">
    <source>
        <dbReference type="SAM" id="SignalP"/>
    </source>
</evidence>
<sequence>MLKLIAGLFLVIAATAQAEEPGVLGNWVEPTGSVIRIAPCGQELCARLIAISKQAPTRFDSNNPDKAKRNQPLCGLTIGHGFHLSDQNHADGGYLYDPKSGRTYHGSMARNGDRLELRGYVGIKLFGRTEVWSRVGNVSECIA</sequence>
<dbReference type="RefSeq" id="WP_147649930.1">
    <property type="nucleotide sequence ID" value="NZ_CP042806.1"/>
</dbReference>
<dbReference type="Gene3D" id="2.40.128.520">
    <property type="match status" value="1"/>
</dbReference>
<proteinExistence type="predicted"/>
<keyword evidence="4" id="KW-1185">Reference proteome</keyword>
<keyword evidence="1" id="KW-0732">Signal</keyword>
<protein>
    <submittedName>
        <fullName evidence="3">DUF2147 domain-containing protein</fullName>
    </submittedName>
</protein>
<reference evidence="3 4" key="1">
    <citation type="submission" date="2019-08" db="EMBL/GenBank/DDBJ databases">
        <title>Complete genome sequence of Terriglobus albidus strain ORNL.</title>
        <authorList>
            <person name="Podar M."/>
        </authorList>
    </citation>
    <scope>NUCLEOTIDE SEQUENCE [LARGE SCALE GENOMIC DNA]</scope>
    <source>
        <strain evidence="3 4">ORNL</strain>
    </source>
</reference>
<dbReference type="Proteomes" id="UP000321820">
    <property type="component" value="Chromosome"/>
</dbReference>